<dbReference type="Pfam" id="PF09972">
    <property type="entry name" value="DUF2207"/>
    <property type="match status" value="1"/>
</dbReference>
<feature type="compositionally biased region" description="Gly residues" evidence="1">
    <location>
        <begin position="610"/>
        <end position="629"/>
    </location>
</feature>
<feature type="signal peptide" evidence="3">
    <location>
        <begin position="1"/>
        <end position="20"/>
    </location>
</feature>
<proteinExistence type="predicted"/>
<gene>
    <name evidence="6" type="ORF">SAMN04487974_102389</name>
</gene>
<evidence type="ECO:0000256" key="3">
    <source>
        <dbReference type="SAM" id="SignalP"/>
    </source>
</evidence>
<keyword evidence="7" id="KW-1185">Reference proteome</keyword>
<evidence type="ECO:0000313" key="7">
    <source>
        <dbReference type="Proteomes" id="UP000199495"/>
    </source>
</evidence>
<feature type="transmembrane region" description="Helical" evidence="2">
    <location>
        <begin position="412"/>
        <end position="431"/>
    </location>
</feature>
<dbReference type="STRING" id="440168.SAMN04487974_102389"/>
<accession>A0A1G7TX81</accession>
<dbReference type="Pfam" id="PF20990">
    <property type="entry name" value="DUF2207_C"/>
    <property type="match status" value="1"/>
</dbReference>
<dbReference type="RefSeq" id="WP_176762534.1">
    <property type="nucleotide sequence ID" value="NZ_FNCS01000002.1"/>
</dbReference>
<dbReference type="InterPro" id="IPR048389">
    <property type="entry name" value="YciQ-like_C"/>
</dbReference>
<feature type="domain" description="Predicted membrane protein YciQ-like C-terminal" evidence="5">
    <location>
        <begin position="271"/>
        <end position="552"/>
    </location>
</feature>
<name>A0A1G7TX81_9HYPH</name>
<reference evidence="6 7" key="1">
    <citation type="submission" date="2016-10" db="EMBL/GenBank/DDBJ databases">
        <authorList>
            <person name="de Groot N.N."/>
        </authorList>
    </citation>
    <scope>NUCLEOTIDE SEQUENCE [LARGE SCALE GENOMIC DNA]</scope>
    <source>
        <strain evidence="6 7">CGMCC 1.10267</strain>
    </source>
</reference>
<evidence type="ECO:0000259" key="5">
    <source>
        <dbReference type="Pfam" id="PF20990"/>
    </source>
</evidence>
<keyword evidence="3" id="KW-0732">Signal</keyword>
<keyword evidence="2" id="KW-0472">Membrane</keyword>
<feature type="transmembrane region" description="Helical" evidence="2">
    <location>
        <begin position="239"/>
        <end position="260"/>
    </location>
</feature>
<keyword evidence="2" id="KW-1133">Transmembrane helix</keyword>
<feature type="transmembrane region" description="Helical" evidence="2">
    <location>
        <begin position="443"/>
        <end position="461"/>
    </location>
</feature>
<feature type="region of interest" description="Disordered" evidence="1">
    <location>
        <begin position="602"/>
        <end position="629"/>
    </location>
</feature>
<feature type="chain" id="PRO_5011701208" evidence="3">
    <location>
        <begin position="21"/>
        <end position="629"/>
    </location>
</feature>
<feature type="domain" description="DUF2207" evidence="4">
    <location>
        <begin position="26"/>
        <end position="215"/>
    </location>
</feature>
<keyword evidence="2" id="KW-0812">Transmembrane</keyword>
<protein>
    <submittedName>
        <fullName evidence="6">Predicted membrane protein</fullName>
    </submittedName>
</protein>
<dbReference type="InterPro" id="IPR018702">
    <property type="entry name" value="DUF2207"/>
</dbReference>
<evidence type="ECO:0000256" key="1">
    <source>
        <dbReference type="SAM" id="MobiDB-lite"/>
    </source>
</evidence>
<dbReference type="Proteomes" id="UP000199495">
    <property type="component" value="Unassembled WGS sequence"/>
</dbReference>
<dbReference type="EMBL" id="FNCS01000002">
    <property type="protein sequence ID" value="SDG39624.1"/>
    <property type="molecule type" value="Genomic_DNA"/>
</dbReference>
<dbReference type="AlphaFoldDB" id="A0A1G7TX81"/>
<sequence length="629" mass="67491">MTLFRLFVFLGGLLFALAPALGQEQIRAFDVQFDVQRDGSVRVTETITVNAEGDEIRRGIFRDIPTTLETDGGGTVRMPISVEMVTRNGSAEPFDVEGFSGGRRIRIGSPDALLSRGEHTYEIVYIMERAVRSSEDFDELYWNATGNYWSFPILRSRAFVTLPEEAQIIEVNGYTGAVGEQGSDSSAERISDNQARFVVTRTLQAGEGLTISVTFAKGVIVSPEGSDAVAYWLSDYRDFVVPIVMLIIVIAFNGLAWGAVGRDPAKGTIIPRFYPPKGYSPALTHYIHRMGWQNSGWLAYSAALVSLAVKGLVEIEKAGKTTIITVTDKAPDAPLPPGEAVALSDLAPLSPVTIDKTSGPKLAQSRTNVMQALEKENRAVYFKNNVAFVVLGILLGLGCLVGMVVLGVLDPLFVFIAAFAAVFLSVLGLAARSMWQGTGIGRFIALGIIGIFALNFSSMAIDLFRWTPIDFPFVAAVSIIAITLVFAILMRAPTVHGRKLMDEIDGFKMYIETAEKERLNMSGEPEMTTQRFEAVLPYAMALGVEKPWSERFQNDLARNAVKDAGAGYSPRWYHGGNFSSGNFARTMTGVTSGIGAAMISAQPVSSSSSGSGGGGFSGGGGGGGGGGGW</sequence>
<evidence type="ECO:0000313" key="6">
    <source>
        <dbReference type="EMBL" id="SDG39624.1"/>
    </source>
</evidence>
<evidence type="ECO:0000256" key="2">
    <source>
        <dbReference type="SAM" id="Phobius"/>
    </source>
</evidence>
<organism evidence="6 7">
    <name type="scientific">Pelagibacterium luteolum</name>
    <dbReference type="NCBI Taxonomy" id="440168"/>
    <lineage>
        <taxon>Bacteria</taxon>
        <taxon>Pseudomonadati</taxon>
        <taxon>Pseudomonadota</taxon>
        <taxon>Alphaproteobacteria</taxon>
        <taxon>Hyphomicrobiales</taxon>
        <taxon>Devosiaceae</taxon>
        <taxon>Pelagibacterium</taxon>
    </lineage>
</organism>
<evidence type="ECO:0000259" key="4">
    <source>
        <dbReference type="Pfam" id="PF09972"/>
    </source>
</evidence>
<feature type="transmembrane region" description="Helical" evidence="2">
    <location>
        <begin position="385"/>
        <end position="406"/>
    </location>
</feature>
<feature type="transmembrane region" description="Helical" evidence="2">
    <location>
        <begin position="473"/>
        <end position="492"/>
    </location>
</feature>